<sequence>MNLIELLYSAKHMQELLKI</sequence>
<reference evidence="1" key="1">
    <citation type="submission" date="2014-09" db="EMBL/GenBank/DDBJ databases">
        <authorList>
            <person name="Magalhaes I.L.F."/>
            <person name="Oliveira U."/>
            <person name="Santos F.R."/>
            <person name="Vidigal T.H.D.A."/>
            <person name="Brescovit A.D."/>
            <person name="Santos A.J."/>
        </authorList>
    </citation>
    <scope>NUCLEOTIDE SEQUENCE</scope>
    <source>
        <tissue evidence="1">Shoot tissue taken approximately 20 cm above the soil surface</tissue>
    </source>
</reference>
<accession>A0A0A9G094</accession>
<organism evidence="1">
    <name type="scientific">Arundo donax</name>
    <name type="common">Giant reed</name>
    <name type="synonym">Donax arundinaceus</name>
    <dbReference type="NCBI Taxonomy" id="35708"/>
    <lineage>
        <taxon>Eukaryota</taxon>
        <taxon>Viridiplantae</taxon>
        <taxon>Streptophyta</taxon>
        <taxon>Embryophyta</taxon>
        <taxon>Tracheophyta</taxon>
        <taxon>Spermatophyta</taxon>
        <taxon>Magnoliopsida</taxon>
        <taxon>Liliopsida</taxon>
        <taxon>Poales</taxon>
        <taxon>Poaceae</taxon>
        <taxon>PACMAD clade</taxon>
        <taxon>Arundinoideae</taxon>
        <taxon>Arundineae</taxon>
        <taxon>Arundo</taxon>
    </lineage>
</organism>
<dbReference type="AlphaFoldDB" id="A0A0A9G094"/>
<proteinExistence type="predicted"/>
<reference evidence="1" key="2">
    <citation type="journal article" date="2015" name="Data Brief">
        <title>Shoot transcriptome of the giant reed, Arundo donax.</title>
        <authorList>
            <person name="Barrero R.A."/>
            <person name="Guerrero F.D."/>
            <person name="Moolhuijzen P."/>
            <person name="Goolsby J.A."/>
            <person name="Tidwell J."/>
            <person name="Bellgard S.E."/>
            <person name="Bellgard M.I."/>
        </authorList>
    </citation>
    <scope>NUCLEOTIDE SEQUENCE</scope>
    <source>
        <tissue evidence="1">Shoot tissue taken approximately 20 cm above the soil surface</tissue>
    </source>
</reference>
<evidence type="ECO:0000313" key="1">
    <source>
        <dbReference type="EMBL" id="JAE15966.1"/>
    </source>
</evidence>
<dbReference type="EMBL" id="GBRH01181930">
    <property type="protein sequence ID" value="JAE15966.1"/>
    <property type="molecule type" value="Transcribed_RNA"/>
</dbReference>
<protein>
    <submittedName>
        <fullName evidence="1">Uncharacterized protein</fullName>
    </submittedName>
</protein>
<name>A0A0A9G094_ARUDO</name>